<dbReference type="PANTHER" id="PTHR39210:SF1">
    <property type="entry name" value="HEPARIN-SULFATE LYASE"/>
    <property type="match status" value="1"/>
</dbReference>
<dbReference type="InterPro" id="IPR012480">
    <property type="entry name" value="Hepar_II_III_C"/>
</dbReference>
<keyword evidence="2" id="KW-0732">Signal</keyword>
<evidence type="ECO:0000256" key="3">
    <source>
        <dbReference type="ARBA" id="ARBA00022764"/>
    </source>
</evidence>
<dbReference type="EMBL" id="QOWE01000021">
    <property type="protein sequence ID" value="RCR67144.1"/>
    <property type="molecule type" value="Genomic_DNA"/>
</dbReference>
<dbReference type="Pfam" id="PF07940">
    <property type="entry name" value="Hepar_II_III_C"/>
    <property type="match status" value="1"/>
</dbReference>
<dbReference type="OrthoDB" id="7335480at2"/>
<evidence type="ECO:0000313" key="8">
    <source>
        <dbReference type="Proteomes" id="UP000253383"/>
    </source>
</evidence>
<dbReference type="InterPro" id="IPR008929">
    <property type="entry name" value="Chondroitin_lyas"/>
</dbReference>
<proteinExistence type="predicted"/>
<evidence type="ECO:0000259" key="5">
    <source>
        <dbReference type="Pfam" id="PF07940"/>
    </source>
</evidence>
<comment type="caution">
    <text evidence="7">The sequence shown here is derived from an EMBL/GenBank/DDBJ whole genome shotgun (WGS) entry which is preliminary data.</text>
</comment>
<dbReference type="Gene3D" id="2.70.98.70">
    <property type="match status" value="1"/>
</dbReference>
<evidence type="ECO:0000259" key="6">
    <source>
        <dbReference type="Pfam" id="PF16889"/>
    </source>
</evidence>
<evidence type="ECO:0000313" key="7">
    <source>
        <dbReference type="EMBL" id="RCR67144.1"/>
    </source>
</evidence>
<dbReference type="Pfam" id="PF16889">
    <property type="entry name" value="Hepar_II_III_N"/>
    <property type="match status" value="1"/>
</dbReference>
<keyword evidence="3" id="KW-0574">Periplasm</keyword>
<evidence type="ECO:0000256" key="2">
    <source>
        <dbReference type="ARBA" id="ARBA00022729"/>
    </source>
</evidence>
<dbReference type="Gene3D" id="1.50.10.100">
    <property type="entry name" value="Chondroitin AC/alginate lyase"/>
    <property type="match status" value="1"/>
</dbReference>
<dbReference type="GO" id="GO:0016829">
    <property type="term" value="F:lyase activity"/>
    <property type="evidence" value="ECO:0007669"/>
    <property type="project" value="UniProtKB-KW"/>
</dbReference>
<feature type="domain" description="Heparin-sulfate lyase N-terminal" evidence="6">
    <location>
        <begin position="165"/>
        <end position="282"/>
    </location>
</feature>
<comment type="subcellular location">
    <subcellularLocation>
        <location evidence="1">Periplasm</location>
    </subcellularLocation>
</comment>
<dbReference type="PANTHER" id="PTHR39210">
    <property type="entry name" value="HEPARIN-SULFATE LYASE"/>
    <property type="match status" value="1"/>
</dbReference>
<dbReference type="Proteomes" id="UP000253383">
    <property type="component" value="Unassembled WGS sequence"/>
</dbReference>
<evidence type="ECO:0000256" key="1">
    <source>
        <dbReference type="ARBA" id="ARBA00004418"/>
    </source>
</evidence>
<feature type="domain" description="Heparinase II/III-like C-terminal" evidence="5">
    <location>
        <begin position="301"/>
        <end position="469"/>
    </location>
</feature>
<sequence>MKNWRLYWNTIRYLRTRQLLYQLVNRLRSKPSLTLKTVPPVTNFLAFTAPDKPQRVTGQTFTFLNQSVSFPTEVDWNYAKNGKLWLYNLNYFDFLNQPGLDLEQGIGLIRQFMRQSAELNGGLDPYPVSLRIINWIRFLSHHQLRLADIDIHLQAQVRLLQGRLEYHLSGNHLLENGFALLLGSMYFQDRHLYRKAIHLVRSQLTEQLLRDGGHYERSPMYHQIILDRLLDTCQTLKKDDWHDDRDADGFLLEQARRMLNWLVTITFSKGTIPLMNDAADEMAPTTAQLRAKAERIGIKPQRTSLSDSGFRHFLTPKYEALANVGTIGPAHQPGHAHADAFHFELHVHGQPVLVDSGTSTYEINARRQWERSTAAHNTVQVFDANSSDVWGGFRVGRRATVTLLEETPTLIRAQHDGFQHLGLRHERQWVVAPDRLTIMDRIDDGPTAVARFYLAPGVRPLVVNPNCLRFSWGNMEWQNALEVSQKAVQVARQFNQLLPTLVIEVQFKKTVRTIITCVE</sequence>
<keyword evidence="4" id="KW-0456">Lyase</keyword>
<evidence type="ECO:0000256" key="4">
    <source>
        <dbReference type="ARBA" id="ARBA00023239"/>
    </source>
</evidence>
<dbReference type="InterPro" id="IPR031680">
    <property type="entry name" value="Hepar_II_III_N"/>
</dbReference>
<dbReference type="RefSeq" id="WP_114408376.1">
    <property type="nucleotide sequence ID" value="NZ_QOWE01000021.1"/>
</dbReference>
<name>A0A368JKD6_9BACT</name>
<gene>
    <name evidence="7" type="ORF">DUE52_22790</name>
</gene>
<protein>
    <submittedName>
        <fullName evidence="7">Heparinase</fullName>
    </submittedName>
</protein>
<organism evidence="7 8">
    <name type="scientific">Larkinella punicea</name>
    <dbReference type="NCBI Taxonomy" id="2315727"/>
    <lineage>
        <taxon>Bacteria</taxon>
        <taxon>Pseudomonadati</taxon>
        <taxon>Bacteroidota</taxon>
        <taxon>Cytophagia</taxon>
        <taxon>Cytophagales</taxon>
        <taxon>Spirosomataceae</taxon>
        <taxon>Larkinella</taxon>
    </lineage>
</organism>
<reference evidence="7 8" key="1">
    <citation type="submission" date="2018-07" db="EMBL/GenBank/DDBJ databases">
        <title>Genome analysis of Larkinella rosea.</title>
        <authorList>
            <person name="Zhou Z."/>
            <person name="Wang G."/>
        </authorList>
    </citation>
    <scope>NUCLEOTIDE SEQUENCE [LARGE SCALE GENOMIC DNA]</scope>
    <source>
        <strain evidence="8">zzj9</strain>
    </source>
</reference>
<keyword evidence="8" id="KW-1185">Reference proteome</keyword>
<dbReference type="GO" id="GO:0042597">
    <property type="term" value="C:periplasmic space"/>
    <property type="evidence" value="ECO:0007669"/>
    <property type="project" value="UniProtKB-SubCell"/>
</dbReference>
<accession>A0A368JKD6</accession>
<dbReference type="AlphaFoldDB" id="A0A368JKD6"/>
<dbReference type="SUPFAM" id="SSF48230">
    <property type="entry name" value="Chondroitin AC/alginate lyase"/>
    <property type="match status" value="1"/>
</dbReference>